<evidence type="ECO:0000256" key="1">
    <source>
        <dbReference type="SAM" id="MobiDB-lite"/>
    </source>
</evidence>
<protein>
    <submittedName>
        <fullName evidence="2">Uncharacterized protein</fullName>
    </submittedName>
</protein>
<evidence type="ECO:0000313" key="3">
    <source>
        <dbReference type="Proteomes" id="UP000240760"/>
    </source>
</evidence>
<accession>A0A2T4BV07</accession>
<proteinExistence type="predicted"/>
<keyword evidence="3" id="KW-1185">Reference proteome</keyword>
<sequence length="251" mass="27978">MVLRQLDDDDEAVVQMGIDRQKHADQNERFPATCALLGGCDVPYGLVKTKSGPDLILDDIDKTREESSLRMVLSDIIQSFVDLEVLGEMNKASVRVGIFPELRGVSGMTMIYHGGYWGWLIPQLNEILLESVRLMPGINLVLKSRISDALASPLPDLLDNGKGVAQIPDDRDGLSAPGSPSKERAKKKNKKFTLRLTFQMPPGPDPPLVMNTYVREEIVCRCKGRINISSQTSEISYRRQEFGCIYLNVDN</sequence>
<reference evidence="2 3" key="1">
    <citation type="submission" date="2016-07" db="EMBL/GenBank/DDBJ databases">
        <title>Multiple horizontal gene transfer events from other fungi enriched the ability of initially mycotrophic Trichoderma (Ascomycota) to feed on dead plant biomass.</title>
        <authorList>
            <consortium name="DOE Joint Genome Institute"/>
            <person name="Aerts A."/>
            <person name="Atanasova L."/>
            <person name="Chenthamara K."/>
            <person name="Zhang J."/>
            <person name="Grujic M."/>
            <person name="Henrissat B."/>
            <person name="Kuo A."/>
            <person name="Salamov A."/>
            <person name="Lipzen A."/>
            <person name="Labutti K."/>
            <person name="Barry K."/>
            <person name="Miao Y."/>
            <person name="Rahimi M.J."/>
            <person name="Shen Q."/>
            <person name="Grigoriev I.V."/>
            <person name="Kubicek C.P."/>
            <person name="Druzhinina I.S."/>
        </authorList>
    </citation>
    <scope>NUCLEOTIDE SEQUENCE [LARGE SCALE GENOMIC DNA]</scope>
    <source>
        <strain evidence="2 3">ATCC 18648</strain>
    </source>
</reference>
<name>A0A2T4BV07_TRILO</name>
<feature type="region of interest" description="Disordered" evidence="1">
    <location>
        <begin position="166"/>
        <end position="188"/>
    </location>
</feature>
<dbReference type="AlphaFoldDB" id="A0A2T4BV07"/>
<gene>
    <name evidence="2" type="ORF">M440DRAFT_1394327</name>
</gene>
<dbReference type="Proteomes" id="UP000240760">
    <property type="component" value="Unassembled WGS sequence"/>
</dbReference>
<dbReference type="EMBL" id="KZ679139">
    <property type="protein sequence ID" value="PTB73129.1"/>
    <property type="molecule type" value="Genomic_DNA"/>
</dbReference>
<organism evidence="2 3">
    <name type="scientific">Trichoderma longibrachiatum ATCC 18648</name>
    <dbReference type="NCBI Taxonomy" id="983965"/>
    <lineage>
        <taxon>Eukaryota</taxon>
        <taxon>Fungi</taxon>
        <taxon>Dikarya</taxon>
        <taxon>Ascomycota</taxon>
        <taxon>Pezizomycotina</taxon>
        <taxon>Sordariomycetes</taxon>
        <taxon>Hypocreomycetidae</taxon>
        <taxon>Hypocreales</taxon>
        <taxon>Hypocreaceae</taxon>
        <taxon>Trichoderma</taxon>
    </lineage>
</organism>
<evidence type="ECO:0000313" key="2">
    <source>
        <dbReference type="EMBL" id="PTB73129.1"/>
    </source>
</evidence>